<dbReference type="PANTHER" id="PTHR13812">
    <property type="entry name" value="KETIMINE REDUCTASE MU-CRYSTALLIN"/>
    <property type="match status" value="1"/>
</dbReference>
<protein>
    <submittedName>
        <fullName evidence="1">Ornithine cyclodeaminase family protein</fullName>
    </submittedName>
</protein>
<sequence>MKTPETLLLNQEQIKSLITMKEVVEIVDRTSKDLGVGKTINPTKVLLDLGETAAYPPYSGFMNAMPAYIGWEDSAGIKWAGGFLGERKALGFPYITAMILLIDPKLGFFRAAMDGAYITNMRTGAQTASALKYLVNKKKIKLGLYGAGMQGHTQTEAISVLFDIDELRVYDVNRQASEKFAQDMKDVVKGKIIIADKPEDAAQGDVIVCVTQSKDKFLKNEWIKPGTVVFPMGSYQECDDEFILSADKIIVDCIGQVLHRGALRGLVEEKKLSEKNITCTIGEMAAGLKEERIQKNERILCLPIGTGAMDVAVATAVYNKAVEKSIGVKFAFV</sequence>
<dbReference type="Gene3D" id="3.30.1780.10">
    <property type="entry name" value="ornithine cyclodeaminase, domain 1"/>
    <property type="match status" value="1"/>
</dbReference>
<accession>A0A398DK02</accession>
<dbReference type="AlphaFoldDB" id="A0A398DK02"/>
<reference evidence="1 2" key="1">
    <citation type="submission" date="2018-09" db="EMBL/GenBank/DDBJ databases">
        <title>Discovery and Ecogenomic Context for Candidatus Cryosericales, a Global Caldiserica Order Active in Thawing Permafrost.</title>
        <authorList>
            <person name="Martinez M.A."/>
            <person name="Woodcroft B.J."/>
            <person name="Ignacio Espinoza J.C."/>
            <person name="Zayed A."/>
            <person name="Singleton C.M."/>
            <person name="Boyd J."/>
            <person name="Li Y.-F."/>
            <person name="Purvine S."/>
            <person name="Maughan H."/>
            <person name="Hodgkins S.B."/>
            <person name="Anderson D."/>
            <person name="Sederholm M."/>
            <person name="Temperton B."/>
            <person name="Saleska S.R."/>
            <person name="Tyson G.W."/>
            <person name="Rich V.I."/>
        </authorList>
    </citation>
    <scope>NUCLEOTIDE SEQUENCE [LARGE SCALE GENOMIC DNA]</scope>
    <source>
        <strain evidence="1 2">SMC1</strain>
    </source>
</reference>
<organism evidence="1 2">
    <name type="scientific">Candidatus Cryosericum septentrionale</name>
    <dbReference type="NCBI Taxonomy" id="2290913"/>
    <lineage>
        <taxon>Bacteria</taxon>
        <taxon>Pseudomonadati</taxon>
        <taxon>Caldisericota/Cryosericota group</taxon>
        <taxon>Candidatus Cryosericota</taxon>
        <taxon>Candidatus Cryosericia</taxon>
        <taxon>Candidatus Cryosericales</taxon>
        <taxon>Candidatus Cryosericaceae</taxon>
        <taxon>Candidatus Cryosericum</taxon>
    </lineage>
</organism>
<dbReference type="GO" id="GO:0005737">
    <property type="term" value="C:cytoplasm"/>
    <property type="evidence" value="ECO:0007669"/>
    <property type="project" value="TreeGrafter"/>
</dbReference>
<gene>
    <name evidence="1" type="ORF">SMC1_10070</name>
</gene>
<dbReference type="InterPro" id="IPR023401">
    <property type="entry name" value="ODC_N"/>
</dbReference>
<dbReference type="EMBL" id="QXIY01000052">
    <property type="protein sequence ID" value="RIE15485.1"/>
    <property type="molecule type" value="Genomic_DNA"/>
</dbReference>
<name>A0A398DK02_9BACT</name>
<dbReference type="PANTHER" id="PTHR13812:SF19">
    <property type="entry name" value="KETIMINE REDUCTASE MU-CRYSTALLIN"/>
    <property type="match status" value="1"/>
</dbReference>
<dbReference type="Pfam" id="PF02423">
    <property type="entry name" value="OCD_Mu_crystall"/>
    <property type="match status" value="1"/>
</dbReference>
<dbReference type="PIRSF" id="PIRSF001439">
    <property type="entry name" value="CryM"/>
    <property type="match status" value="1"/>
</dbReference>
<dbReference type="OrthoDB" id="9801817at2"/>
<dbReference type="InterPro" id="IPR003462">
    <property type="entry name" value="ODC_Mu_crystall"/>
</dbReference>
<proteinExistence type="predicted"/>
<dbReference type="Proteomes" id="UP000266113">
    <property type="component" value="Unassembled WGS sequence"/>
</dbReference>
<dbReference type="Gene3D" id="3.40.50.720">
    <property type="entry name" value="NAD(P)-binding Rossmann-like Domain"/>
    <property type="match status" value="1"/>
</dbReference>
<dbReference type="InterPro" id="IPR036291">
    <property type="entry name" value="NAD(P)-bd_dom_sf"/>
</dbReference>
<evidence type="ECO:0000313" key="1">
    <source>
        <dbReference type="EMBL" id="RIE15485.1"/>
    </source>
</evidence>
<dbReference type="RefSeq" id="WP_119086633.1">
    <property type="nucleotide sequence ID" value="NZ_QXIY01000052.1"/>
</dbReference>
<dbReference type="SUPFAM" id="SSF51735">
    <property type="entry name" value="NAD(P)-binding Rossmann-fold domains"/>
    <property type="match status" value="1"/>
</dbReference>
<keyword evidence="2" id="KW-1185">Reference proteome</keyword>
<comment type="caution">
    <text evidence="1">The sequence shown here is derived from an EMBL/GenBank/DDBJ whole genome shotgun (WGS) entry which is preliminary data.</text>
</comment>
<evidence type="ECO:0000313" key="2">
    <source>
        <dbReference type="Proteomes" id="UP000266113"/>
    </source>
</evidence>